<protein>
    <submittedName>
        <fullName evidence="1">Uncharacterized protein</fullName>
    </submittedName>
</protein>
<reference evidence="1 2" key="1">
    <citation type="submission" date="2016-10" db="EMBL/GenBank/DDBJ databases">
        <authorList>
            <person name="de Groot N.N."/>
        </authorList>
    </citation>
    <scope>NUCLEOTIDE SEQUENCE [LARGE SCALE GENOMIC DNA]</scope>
    <source>
        <strain evidence="1 2">Nl7</strain>
    </source>
</reference>
<organism evidence="1 2">
    <name type="scientific">Nitrosospira multiformis</name>
    <dbReference type="NCBI Taxonomy" id="1231"/>
    <lineage>
        <taxon>Bacteria</taxon>
        <taxon>Pseudomonadati</taxon>
        <taxon>Pseudomonadota</taxon>
        <taxon>Betaproteobacteria</taxon>
        <taxon>Nitrosomonadales</taxon>
        <taxon>Nitrosomonadaceae</taxon>
        <taxon>Nitrosospira</taxon>
    </lineage>
</organism>
<dbReference type="Proteomes" id="UP000183339">
    <property type="component" value="Unassembled WGS sequence"/>
</dbReference>
<name>A0A1I0FS38_9PROT</name>
<dbReference type="AlphaFoldDB" id="A0A1I0FS38"/>
<dbReference type="EMBL" id="FOHI01000010">
    <property type="protein sequence ID" value="SET60970.1"/>
    <property type="molecule type" value="Genomic_DNA"/>
</dbReference>
<sequence>MATFTITFRKSVIEFYGLSAIYIRVGSFERFWNTEGYPSH</sequence>
<evidence type="ECO:0000313" key="2">
    <source>
        <dbReference type="Proteomes" id="UP000183339"/>
    </source>
</evidence>
<accession>A0A1I0FS38</accession>
<evidence type="ECO:0000313" key="1">
    <source>
        <dbReference type="EMBL" id="SET60970.1"/>
    </source>
</evidence>
<gene>
    <name evidence="1" type="ORF">SAMN05216412_11023</name>
</gene>
<dbReference type="RefSeq" id="WP_256377065.1">
    <property type="nucleotide sequence ID" value="NZ_FOHI01000010.1"/>
</dbReference>
<proteinExistence type="predicted"/>